<dbReference type="EMBL" id="MIGC01004100">
    <property type="protein sequence ID" value="PHJ18524.1"/>
    <property type="molecule type" value="Genomic_DNA"/>
</dbReference>
<evidence type="ECO:0000313" key="3">
    <source>
        <dbReference type="Proteomes" id="UP000221165"/>
    </source>
</evidence>
<keyword evidence="1" id="KW-1133">Transmembrane helix</keyword>
<sequence length="86" mass="10048">MRSRGAATLGVYVQHQQHVIRRTYLFIFSPFINIVSLLSYRLSLCFSCLHCLCLFLLLHSFSCFSFYLTSSLFPALLRRMRTHTPV</sequence>
<protein>
    <recommendedName>
        <fullName evidence="4">Transmembrane protein</fullName>
    </recommendedName>
</protein>
<comment type="caution">
    <text evidence="2">The sequence shown here is derived from an EMBL/GenBank/DDBJ whole genome shotgun (WGS) entry which is preliminary data.</text>
</comment>
<keyword evidence="1" id="KW-0472">Membrane</keyword>
<proteinExistence type="predicted"/>
<evidence type="ECO:0000256" key="1">
    <source>
        <dbReference type="SAM" id="Phobius"/>
    </source>
</evidence>
<keyword evidence="3" id="KW-1185">Reference proteome</keyword>
<evidence type="ECO:0000313" key="2">
    <source>
        <dbReference type="EMBL" id="PHJ18524.1"/>
    </source>
</evidence>
<evidence type="ECO:0008006" key="4">
    <source>
        <dbReference type="Google" id="ProtNLM"/>
    </source>
</evidence>
<organism evidence="2 3">
    <name type="scientific">Cystoisospora suis</name>
    <dbReference type="NCBI Taxonomy" id="483139"/>
    <lineage>
        <taxon>Eukaryota</taxon>
        <taxon>Sar</taxon>
        <taxon>Alveolata</taxon>
        <taxon>Apicomplexa</taxon>
        <taxon>Conoidasida</taxon>
        <taxon>Coccidia</taxon>
        <taxon>Eucoccidiorida</taxon>
        <taxon>Eimeriorina</taxon>
        <taxon>Sarcocystidae</taxon>
        <taxon>Cystoisospora</taxon>
    </lineage>
</organism>
<feature type="transmembrane region" description="Helical" evidence="1">
    <location>
        <begin position="54"/>
        <end position="77"/>
    </location>
</feature>
<gene>
    <name evidence="2" type="ORF">CSUI_007650</name>
</gene>
<dbReference type="Proteomes" id="UP000221165">
    <property type="component" value="Unassembled WGS sequence"/>
</dbReference>
<reference evidence="2 3" key="1">
    <citation type="journal article" date="2017" name="Int. J. Parasitol.">
        <title>The genome of the protozoan parasite Cystoisospora suis and a reverse vaccinology approach to identify vaccine candidates.</title>
        <authorList>
            <person name="Palmieri N."/>
            <person name="Shrestha A."/>
            <person name="Ruttkowski B."/>
            <person name="Beck T."/>
            <person name="Vogl C."/>
            <person name="Tomley F."/>
            <person name="Blake D.P."/>
            <person name="Joachim A."/>
        </authorList>
    </citation>
    <scope>NUCLEOTIDE SEQUENCE [LARGE SCALE GENOMIC DNA]</scope>
    <source>
        <strain evidence="2 3">Wien I</strain>
    </source>
</reference>
<dbReference type="AlphaFoldDB" id="A0A2C6KPW8"/>
<accession>A0A2C6KPW8</accession>
<dbReference type="RefSeq" id="XP_067920230.1">
    <property type="nucleotide sequence ID" value="XM_068067795.1"/>
</dbReference>
<dbReference type="GeneID" id="94431006"/>
<dbReference type="VEuPathDB" id="ToxoDB:CSUI_007650"/>
<feature type="transmembrane region" description="Helical" evidence="1">
    <location>
        <begin position="24"/>
        <end position="42"/>
    </location>
</feature>
<name>A0A2C6KPW8_9APIC</name>
<keyword evidence="1" id="KW-0812">Transmembrane</keyword>